<evidence type="ECO:0000313" key="2">
    <source>
        <dbReference type="EMBL" id="TQQ81890.1"/>
    </source>
</evidence>
<dbReference type="RefSeq" id="WP_142442543.1">
    <property type="nucleotide sequence ID" value="NZ_SESI01000001.1"/>
</dbReference>
<reference evidence="2 3" key="1">
    <citation type="submission" date="2019-02" db="EMBL/GenBank/DDBJ databases">
        <title>Halonotius sp. a new haloqrchaeon isolated from saline water.</title>
        <authorList>
            <person name="Duran-Viseras A."/>
            <person name="Sanchez-Porro C."/>
            <person name="Ventosa A."/>
        </authorList>
    </citation>
    <scope>NUCLEOTIDE SEQUENCE [LARGE SCALE GENOMIC DNA]</scope>
    <source>
        <strain evidence="2 3">F9-27</strain>
    </source>
</reference>
<keyword evidence="3" id="KW-1185">Reference proteome</keyword>
<gene>
    <name evidence="2" type="ORF">EWF95_02830</name>
</gene>
<comment type="caution">
    <text evidence="2">The sequence shown here is derived from an EMBL/GenBank/DDBJ whole genome shotgun (WGS) entry which is preliminary data.</text>
</comment>
<evidence type="ECO:0000313" key="3">
    <source>
        <dbReference type="Proteomes" id="UP000315385"/>
    </source>
</evidence>
<proteinExistence type="predicted"/>
<dbReference type="OrthoDB" id="346385at2157"/>
<organism evidence="2 3">
    <name type="scientific">Halonotius roseus</name>
    <dbReference type="NCBI Taxonomy" id="2511997"/>
    <lineage>
        <taxon>Archaea</taxon>
        <taxon>Methanobacteriati</taxon>
        <taxon>Methanobacteriota</taxon>
        <taxon>Stenosarchaea group</taxon>
        <taxon>Halobacteria</taxon>
        <taxon>Halobacteriales</taxon>
        <taxon>Haloferacaceae</taxon>
        <taxon>Halonotius</taxon>
    </lineage>
</organism>
<name>A0A544QR22_9EURY</name>
<dbReference type="Proteomes" id="UP000315385">
    <property type="component" value="Unassembled WGS sequence"/>
</dbReference>
<sequence length="322" mass="35270">MSRNYDSYDDEIESNDDSDDEYDNEESKNLTVTPYAEIELTLDSVFGTSSDYGDVFGINASDVEIVDGCLYYDEEKDKYKVFSWKSVVGMNPGDGEFTADDANQFLVKTYGSTEKRYELIAAVHPDHDEPVGMGDAIMWYGGSQKHGPKSAAKSLAQILSAPGREMVIRDAEGDVSRDIDNWLADTSADNVLRDDLAGRRFAFFEIKKDSNTSDRKFHHPIVEDVKTGNQVAVNNSSTQSEIEDAGEAAAATDGGVPPAETTEGVPEPISDFISSVQQFDDFSEDRASEILADFIGDESLPLTQDLVDDFGGEEAVMAEAGY</sequence>
<dbReference type="EMBL" id="SESI01000001">
    <property type="protein sequence ID" value="TQQ81890.1"/>
    <property type="molecule type" value="Genomic_DNA"/>
</dbReference>
<accession>A0A544QR22</accession>
<protein>
    <submittedName>
        <fullName evidence="2">Uncharacterized protein</fullName>
    </submittedName>
</protein>
<evidence type="ECO:0000256" key="1">
    <source>
        <dbReference type="SAM" id="MobiDB-lite"/>
    </source>
</evidence>
<feature type="compositionally biased region" description="Acidic residues" evidence="1">
    <location>
        <begin position="7"/>
        <end position="24"/>
    </location>
</feature>
<dbReference type="AlphaFoldDB" id="A0A544QR22"/>
<feature type="region of interest" description="Disordered" evidence="1">
    <location>
        <begin position="1"/>
        <end position="30"/>
    </location>
</feature>